<feature type="compositionally biased region" description="Polar residues" evidence="1">
    <location>
        <begin position="1"/>
        <end position="16"/>
    </location>
</feature>
<keyword evidence="3" id="KW-1185">Reference proteome</keyword>
<evidence type="ECO:0000256" key="1">
    <source>
        <dbReference type="SAM" id="MobiDB-lite"/>
    </source>
</evidence>
<organism evidence="2 3">
    <name type="scientific">Exocentrus adspersus</name>
    <dbReference type="NCBI Taxonomy" id="1586481"/>
    <lineage>
        <taxon>Eukaryota</taxon>
        <taxon>Metazoa</taxon>
        <taxon>Ecdysozoa</taxon>
        <taxon>Arthropoda</taxon>
        <taxon>Hexapoda</taxon>
        <taxon>Insecta</taxon>
        <taxon>Pterygota</taxon>
        <taxon>Neoptera</taxon>
        <taxon>Endopterygota</taxon>
        <taxon>Coleoptera</taxon>
        <taxon>Polyphaga</taxon>
        <taxon>Cucujiformia</taxon>
        <taxon>Chrysomeloidea</taxon>
        <taxon>Cerambycidae</taxon>
        <taxon>Lamiinae</taxon>
        <taxon>Acanthocinini</taxon>
        <taxon>Exocentrus</taxon>
    </lineage>
</organism>
<feature type="region of interest" description="Disordered" evidence="1">
    <location>
        <begin position="1"/>
        <end position="28"/>
    </location>
</feature>
<protein>
    <submittedName>
        <fullName evidence="2">Uncharacterized protein</fullName>
    </submittedName>
</protein>
<dbReference type="AlphaFoldDB" id="A0AAV8VIN6"/>
<sequence>MENKTKTATMLSQRAMSSEAVTSSSQTSVIQQQINLSTKETTVADASAQCYEVPKTRGAS</sequence>
<feature type="compositionally biased region" description="Low complexity" evidence="1">
    <location>
        <begin position="17"/>
        <end position="28"/>
    </location>
</feature>
<dbReference type="Proteomes" id="UP001159042">
    <property type="component" value="Unassembled WGS sequence"/>
</dbReference>
<gene>
    <name evidence="2" type="ORF">NQ315_012022</name>
</gene>
<evidence type="ECO:0000313" key="2">
    <source>
        <dbReference type="EMBL" id="KAJ8913999.1"/>
    </source>
</evidence>
<accession>A0AAV8VIN6</accession>
<name>A0AAV8VIN6_9CUCU</name>
<proteinExistence type="predicted"/>
<comment type="caution">
    <text evidence="2">The sequence shown here is derived from an EMBL/GenBank/DDBJ whole genome shotgun (WGS) entry which is preliminary data.</text>
</comment>
<reference evidence="2 3" key="1">
    <citation type="journal article" date="2023" name="Insect Mol. Biol.">
        <title>Genome sequencing provides insights into the evolution of gene families encoding plant cell wall-degrading enzymes in longhorned beetles.</title>
        <authorList>
            <person name="Shin N.R."/>
            <person name="Okamura Y."/>
            <person name="Kirsch R."/>
            <person name="Pauchet Y."/>
        </authorList>
    </citation>
    <scope>NUCLEOTIDE SEQUENCE [LARGE SCALE GENOMIC DNA]</scope>
    <source>
        <strain evidence="2">EAD_L_NR</strain>
    </source>
</reference>
<dbReference type="EMBL" id="JANEYG010000082">
    <property type="protein sequence ID" value="KAJ8913999.1"/>
    <property type="molecule type" value="Genomic_DNA"/>
</dbReference>
<evidence type="ECO:0000313" key="3">
    <source>
        <dbReference type="Proteomes" id="UP001159042"/>
    </source>
</evidence>